<sequence>MKPILTALLFLIGFKAIAQDSTLTQPYLKKNSIYAELLGNGGVYSINYDRIFQLSNQIKIVPRVGFSTLEHVLIFPLEANLLLSKSSTSKNFFEAGIGLTVLKPLSGFSGQLLTINGYDYNFHNNTVNTPVMIRAGFRHQKPTGGLMYRTGALLITGDETLLTVGIGLGYTF</sequence>
<dbReference type="Proteomes" id="UP000198836">
    <property type="component" value="Unassembled WGS sequence"/>
</dbReference>
<evidence type="ECO:0000313" key="3">
    <source>
        <dbReference type="Proteomes" id="UP000198836"/>
    </source>
</evidence>
<keyword evidence="1" id="KW-0732">Signal</keyword>
<dbReference type="RefSeq" id="WP_090984889.1">
    <property type="nucleotide sequence ID" value="NZ_FOJM01000011.1"/>
</dbReference>
<evidence type="ECO:0000313" key="2">
    <source>
        <dbReference type="EMBL" id="SFA52755.1"/>
    </source>
</evidence>
<proteinExistence type="predicted"/>
<organism evidence="2 3">
    <name type="scientific">Pedobacter suwonensis</name>
    <dbReference type="NCBI Taxonomy" id="332999"/>
    <lineage>
        <taxon>Bacteria</taxon>
        <taxon>Pseudomonadati</taxon>
        <taxon>Bacteroidota</taxon>
        <taxon>Sphingobacteriia</taxon>
        <taxon>Sphingobacteriales</taxon>
        <taxon>Sphingobacteriaceae</taxon>
        <taxon>Pedobacter</taxon>
    </lineage>
</organism>
<keyword evidence="3" id="KW-1185">Reference proteome</keyword>
<accession>A0A1I0TLY8</accession>
<feature type="signal peptide" evidence="1">
    <location>
        <begin position="1"/>
        <end position="18"/>
    </location>
</feature>
<reference evidence="3" key="1">
    <citation type="submission" date="2016-10" db="EMBL/GenBank/DDBJ databases">
        <authorList>
            <person name="Varghese N."/>
            <person name="Submissions S."/>
        </authorList>
    </citation>
    <scope>NUCLEOTIDE SEQUENCE [LARGE SCALE GENOMIC DNA]</scope>
    <source>
        <strain evidence="3">DSM 18130</strain>
    </source>
</reference>
<protein>
    <recommendedName>
        <fullName evidence="4">Outer membrane protein beta-barrel domain-containing protein</fullName>
    </recommendedName>
</protein>
<evidence type="ECO:0008006" key="4">
    <source>
        <dbReference type="Google" id="ProtNLM"/>
    </source>
</evidence>
<dbReference type="AlphaFoldDB" id="A0A1I0TLY8"/>
<feature type="chain" id="PRO_5011600315" description="Outer membrane protein beta-barrel domain-containing protein" evidence="1">
    <location>
        <begin position="19"/>
        <end position="172"/>
    </location>
</feature>
<gene>
    <name evidence="2" type="ORF">SAMN04488511_111120</name>
</gene>
<evidence type="ECO:0000256" key="1">
    <source>
        <dbReference type="SAM" id="SignalP"/>
    </source>
</evidence>
<dbReference type="STRING" id="332999.SAMN04488511_111120"/>
<name>A0A1I0TLY8_9SPHI</name>
<dbReference type="EMBL" id="FOJM01000011">
    <property type="protein sequence ID" value="SFA52755.1"/>
    <property type="molecule type" value="Genomic_DNA"/>
</dbReference>
<dbReference type="OrthoDB" id="966005at2"/>